<gene>
    <name evidence="3" type="ORF">E0687_09015</name>
</gene>
<feature type="transmembrane region" description="Helical" evidence="1">
    <location>
        <begin position="125"/>
        <end position="142"/>
    </location>
</feature>
<accession>A0A4Y9FCG0</accession>
<dbReference type="Proteomes" id="UP000297668">
    <property type="component" value="Unassembled WGS sequence"/>
</dbReference>
<dbReference type="PANTHER" id="PTHR22911:SF76">
    <property type="entry name" value="EAMA DOMAIN-CONTAINING PROTEIN"/>
    <property type="match status" value="1"/>
</dbReference>
<feature type="transmembrane region" description="Helical" evidence="1">
    <location>
        <begin position="243"/>
        <end position="267"/>
    </location>
</feature>
<dbReference type="SUPFAM" id="SSF103481">
    <property type="entry name" value="Multidrug resistance efflux transporter EmrE"/>
    <property type="match status" value="2"/>
</dbReference>
<dbReference type="RefSeq" id="WP_135260572.1">
    <property type="nucleotide sequence ID" value="NZ_SJZF01000015.1"/>
</dbReference>
<dbReference type="InterPro" id="IPR000620">
    <property type="entry name" value="EamA_dom"/>
</dbReference>
<evidence type="ECO:0000313" key="3">
    <source>
        <dbReference type="EMBL" id="TFU25868.1"/>
    </source>
</evidence>
<dbReference type="InterPro" id="IPR037185">
    <property type="entry name" value="EmrE-like"/>
</dbReference>
<sequence length="295" mass="30537">MRPSGLKIAAVLLLGILAISFGSILVRLALAASGDSSLAFSLVMSAGRMGLAALLLAPGWRTLPRSRAGLPYALAAGGFLALHFAFWITSLSYTSVAASTALVTTNPVWVTLFGWLFFKEIPSGLTLLGVGIALLGGLLIGLGDAQGGSGSNPLLGDILALLGAVAASLYFLLGREAQRRGLSILEYVRLAYTAAALLLLPLPYLFGGGYGGYPLAVYGYILLMALLPQLVGHTSFNWATRHIPPVLVTLAILFEPVGASLLAFLLFGELPGVQVLLGALVLLLGVGLAVVGGRR</sequence>
<comment type="caution">
    <text evidence="3">The sequence shown here is derived from an EMBL/GenBank/DDBJ whole genome shotgun (WGS) entry which is preliminary data.</text>
</comment>
<feature type="transmembrane region" description="Helical" evidence="1">
    <location>
        <begin position="212"/>
        <end position="231"/>
    </location>
</feature>
<dbReference type="PANTHER" id="PTHR22911">
    <property type="entry name" value="ACYL-MALONYL CONDENSING ENZYME-RELATED"/>
    <property type="match status" value="1"/>
</dbReference>
<feature type="domain" description="EamA" evidence="2">
    <location>
        <begin position="10"/>
        <end position="140"/>
    </location>
</feature>
<feature type="transmembrane region" description="Helical" evidence="1">
    <location>
        <begin position="72"/>
        <end position="90"/>
    </location>
</feature>
<feature type="transmembrane region" description="Helical" evidence="1">
    <location>
        <begin position="154"/>
        <end position="173"/>
    </location>
</feature>
<protein>
    <submittedName>
        <fullName evidence="3">DMT family transporter</fullName>
    </submittedName>
</protein>
<reference evidence="3 4" key="1">
    <citation type="submission" date="2019-03" db="EMBL/GenBank/DDBJ databases">
        <title>Thermus tengchongensis species for the arsenic transformation mechanism.</title>
        <authorList>
            <person name="Yuan G.C."/>
        </authorList>
    </citation>
    <scope>NUCLEOTIDE SEQUENCE [LARGE SCALE GENOMIC DNA]</scope>
    <source>
        <strain evidence="3 4">15W</strain>
    </source>
</reference>
<dbReference type="Pfam" id="PF00892">
    <property type="entry name" value="EamA"/>
    <property type="match status" value="2"/>
</dbReference>
<feature type="domain" description="EamA" evidence="2">
    <location>
        <begin position="155"/>
        <end position="289"/>
    </location>
</feature>
<keyword evidence="1" id="KW-0812">Transmembrane</keyword>
<keyword evidence="1" id="KW-0472">Membrane</keyword>
<organism evidence="3 4">
    <name type="scientific">Thermus tengchongensis</name>
    <dbReference type="NCBI Taxonomy" id="1214928"/>
    <lineage>
        <taxon>Bacteria</taxon>
        <taxon>Thermotogati</taxon>
        <taxon>Deinococcota</taxon>
        <taxon>Deinococci</taxon>
        <taxon>Thermales</taxon>
        <taxon>Thermaceae</taxon>
        <taxon>Thermus</taxon>
    </lineage>
</organism>
<name>A0A4Y9FCG0_9DEIN</name>
<keyword evidence="1" id="KW-1133">Transmembrane helix</keyword>
<feature type="transmembrane region" description="Helical" evidence="1">
    <location>
        <begin position="96"/>
        <end position="118"/>
    </location>
</feature>
<dbReference type="EMBL" id="SJZF01000015">
    <property type="protein sequence ID" value="TFU25868.1"/>
    <property type="molecule type" value="Genomic_DNA"/>
</dbReference>
<feature type="transmembrane region" description="Helical" evidence="1">
    <location>
        <begin position="41"/>
        <end position="60"/>
    </location>
</feature>
<dbReference type="AlphaFoldDB" id="A0A4Y9FCG0"/>
<evidence type="ECO:0000259" key="2">
    <source>
        <dbReference type="Pfam" id="PF00892"/>
    </source>
</evidence>
<evidence type="ECO:0000313" key="4">
    <source>
        <dbReference type="Proteomes" id="UP000297668"/>
    </source>
</evidence>
<feature type="transmembrane region" description="Helical" evidence="1">
    <location>
        <begin position="273"/>
        <end position="292"/>
    </location>
</feature>
<dbReference type="GO" id="GO:0016020">
    <property type="term" value="C:membrane"/>
    <property type="evidence" value="ECO:0007669"/>
    <property type="project" value="InterPro"/>
</dbReference>
<proteinExistence type="predicted"/>
<feature type="transmembrane region" description="Helical" evidence="1">
    <location>
        <begin position="185"/>
        <end position="206"/>
    </location>
</feature>
<evidence type="ECO:0000256" key="1">
    <source>
        <dbReference type="SAM" id="Phobius"/>
    </source>
</evidence>